<proteinExistence type="predicted"/>
<dbReference type="Proteomes" id="UP000823775">
    <property type="component" value="Unassembled WGS sequence"/>
</dbReference>
<dbReference type="EMBL" id="JACEIK010000034">
    <property type="protein sequence ID" value="MCD7447370.1"/>
    <property type="molecule type" value="Genomic_DNA"/>
</dbReference>
<sequence length="153" mass="17239">MGQKASEMPILTKVQLCGVTVDISTTTINRMVYGPEFAPLVKTMEFDYRMRERHNQHPWLVLCKEAHVPILAGMDVETTTKKKHDLEKSKYEIRHGLRLHKSVSEVFGPNGKAVRVARDNIDATMQKVANPTHDFGSSGHLTLNIVTIQNAMN</sequence>
<organism evidence="1 2">
    <name type="scientific">Datura stramonium</name>
    <name type="common">Jimsonweed</name>
    <name type="synonym">Common thornapple</name>
    <dbReference type="NCBI Taxonomy" id="4076"/>
    <lineage>
        <taxon>Eukaryota</taxon>
        <taxon>Viridiplantae</taxon>
        <taxon>Streptophyta</taxon>
        <taxon>Embryophyta</taxon>
        <taxon>Tracheophyta</taxon>
        <taxon>Spermatophyta</taxon>
        <taxon>Magnoliopsida</taxon>
        <taxon>eudicotyledons</taxon>
        <taxon>Gunneridae</taxon>
        <taxon>Pentapetalae</taxon>
        <taxon>asterids</taxon>
        <taxon>lamiids</taxon>
        <taxon>Solanales</taxon>
        <taxon>Solanaceae</taxon>
        <taxon>Solanoideae</taxon>
        <taxon>Datureae</taxon>
        <taxon>Datura</taxon>
    </lineage>
</organism>
<gene>
    <name evidence="1" type="ORF">HAX54_027847</name>
</gene>
<name>A0ABS8RKN1_DATST</name>
<accession>A0ABS8RKN1</accession>
<reference evidence="1 2" key="1">
    <citation type="journal article" date="2021" name="BMC Genomics">
        <title>Datura genome reveals duplications of psychoactive alkaloid biosynthetic genes and high mutation rate following tissue culture.</title>
        <authorList>
            <person name="Rajewski A."/>
            <person name="Carter-House D."/>
            <person name="Stajich J."/>
            <person name="Litt A."/>
        </authorList>
    </citation>
    <scope>NUCLEOTIDE SEQUENCE [LARGE SCALE GENOMIC DNA]</scope>
    <source>
        <strain evidence="1">AR-01</strain>
    </source>
</reference>
<keyword evidence="2" id="KW-1185">Reference proteome</keyword>
<evidence type="ECO:0000313" key="2">
    <source>
        <dbReference type="Proteomes" id="UP000823775"/>
    </source>
</evidence>
<protein>
    <submittedName>
        <fullName evidence="1">Uncharacterized protein</fullName>
    </submittedName>
</protein>
<comment type="caution">
    <text evidence="1">The sequence shown here is derived from an EMBL/GenBank/DDBJ whole genome shotgun (WGS) entry which is preliminary data.</text>
</comment>
<evidence type="ECO:0000313" key="1">
    <source>
        <dbReference type="EMBL" id="MCD7447370.1"/>
    </source>
</evidence>